<sequence length="163" mass="18244">MILMMEAKVVKRMNERSEEMATKINNLILYGIYKVLGAGAKGLGNSIGEELLNTMMEEYGLNFEGSNDPQELLNRFTEVMINTFGFAERGEIDVNGNKVTLKLDNPMDLYALQLLEKKGMKPVLYPMANAIAVAIKKFSGKNVLIKEIRVSDKHVEVDMLILG</sequence>
<reference evidence="1 2" key="1">
    <citation type="journal article" date="2007" name="Genome Biol.">
        <title>Genome analysis and genome-wide proteomics of Thermococcus gammatolerans, the most radioresistant organism known amongst the Archaea.</title>
        <authorList>
            <person name="Zivanovic Y."/>
            <person name="Armengaud J."/>
            <person name="Lagorce A."/>
            <person name="Leplat C."/>
            <person name="Guerin P."/>
            <person name="Dutertre M."/>
            <person name="Anthouard V."/>
            <person name="Forterre P."/>
            <person name="Wincker P."/>
            <person name="Confalonieri F."/>
        </authorList>
    </citation>
    <scope>NUCLEOTIDE SEQUENCE [LARGE SCALE GENOMIC DNA]</scope>
    <source>
        <strain evidence="2">DSM 15229 / JCM 11827 / EJ3</strain>
    </source>
</reference>
<proteinExistence type="predicted"/>
<accession>C5A1W8</accession>
<keyword evidence="2" id="KW-1185">Reference proteome</keyword>
<dbReference type="HOGENOM" id="CLU_1648388_0_0_2"/>
<dbReference type="Proteomes" id="UP000001488">
    <property type="component" value="Chromosome"/>
</dbReference>
<evidence type="ECO:0000313" key="1">
    <source>
        <dbReference type="EMBL" id="ACS34387.1"/>
    </source>
</evidence>
<gene>
    <name evidence="1" type="ordered locus">TGAM_1885</name>
</gene>
<dbReference type="STRING" id="593117.TGAM_1885"/>
<dbReference type="KEGG" id="tga:TGAM_1885"/>
<dbReference type="PATRIC" id="fig|593117.10.peg.1895"/>
<dbReference type="eggNOG" id="arCOG08262">
    <property type="taxonomic scope" value="Archaea"/>
</dbReference>
<dbReference type="EMBL" id="CP001398">
    <property type="protein sequence ID" value="ACS34387.1"/>
    <property type="molecule type" value="Genomic_DNA"/>
</dbReference>
<evidence type="ECO:0000313" key="2">
    <source>
        <dbReference type="Proteomes" id="UP000001488"/>
    </source>
</evidence>
<protein>
    <submittedName>
        <fullName evidence="1">Uncharacterized protein</fullName>
    </submittedName>
</protein>
<dbReference type="PaxDb" id="593117-TGAM_1885"/>
<name>C5A1W8_THEGJ</name>
<organism evidence="1 2">
    <name type="scientific">Thermococcus gammatolerans (strain DSM 15229 / JCM 11827 / EJ3)</name>
    <dbReference type="NCBI Taxonomy" id="593117"/>
    <lineage>
        <taxon>Archaea</taxon>
        <taxon>Methanobacteriati</taxon>
        <taxon>Methanobacteriota</taxon>
        <taxon>Thermococci</taxon>
        <taxon>Thermococcales</taxon>
        <taxon>Thermococcaceae</taxon>
        <taxon>Thermococcus</taxon>
    </lineage>
</organism>
<dbReference type="AlphaFoldDB" id="C5A1W8"/>